<sequence>MPHATSLLDASLDGGFGQPVFEAQAAFRLLMDAMARPGSRHRVDADVAASGLSGPAQATLALTLCDADTPVWCNDAPPALGAWLAFHTGASLTIVPGEAAFAFVGPGGAVPDDLPLGTQDYPDRSATLVVEVRGFGEGERFRLAGPGIDGSCDLAVDGLPEDFAAFRAANRALFPRGLDVVLTAGREIVALPRSTHFIPSEG</sequence>
<dbReference type="EMBL" id="FMJD01000005">
    <property type="protein sequence ID" value="SCM75087.1"/>
    <property type="molecule type" value="Genomic_DNA"/>
</dbReference>
<accession>A0A212LC82</accession>
<dbReference type="PIRSF" id="PIRSF020680">
    <property type="entry name" value="PhnH"/>
    <property type="match status" value="1"/>
</dbReference>
<reference evidence="1" key="1">
    <citation type="submission" date="2016-08" db="EMBL/GenBank/DDBJ databases">
        <authorList>
            <person name="Seilhamer J.J."/>
        </authorList>
    </citation>
    <scope>NUCLEOTIDE SEQUENCE</scope>
    <source>
        <strain evidence="1">86</strain>
    </source>
</reference>
<organism evidence="1">
    <name type="scientific">uncultured Pleomorphomonas sp</name>
    <dbReference type="NCBI Taxonomy" id="442121"/>
    <lineage>
        <taxon>Bacteria</taxon>
        <taxon>Pseudomonadati</taxon>
        <taxon>Pseudomonadota</taxon>
        <taxon>Alphaproteobacteria</taxon>
        <taxon>Hyphomicrobiales</taxon>
        <taxon>Pleomorphomonadaceae</taxon>
        <taxon>Pleomorphomonas</taxon>
        <taxon>environmental samples</taxon>
    </lineage>
</organism>
<proteinExistence type="predicted"/>
<dbReference type="EC" id="2.7.8.37" evidence="1"/>
<dbReference type="SUPFAM" id="SSF159709">
    <property type="entry name" value="PhnH-like"/>
    <property type="match status" value="1"/>
</dbReference>
<dbReference type="InterPro" id="IPR008772">
    <property type="entry name" value="Phosphonate_metab_PhnH"/>
</dbReference>
<dbReference type="AlphaFoldDB" id="A0A212LC82"/>
<keyword evidence="1" id="KW-0808">Transferase</keyword>
<dbReference type="GO" id="GO:0019634">
    <property type="term" value="P:organic phosphonate metabolic process"/>
    <property type="evidence" value="ECO:0007669"/>
    <property type="project" value="InterPro"/>
</dbReference>
<gene>
    <name evidence="1" type="primary">phnH</name>
    <name evidence="1" type="ORF">KL86PLE_130487</name>
</gene>
<dbReference type="GO" id="GO:0061693">
    <property type="term" value="F:alpha-D-ribose 1-methylphosphonate 5-triphosphate synthase activity"/>
    <property type="evidence" value="ECO:0007669"/>
    <property type="project" value="UniProtKB-EC"/>
</dbReference>
<dbReference type="Pfam" id="PF05845">
    <property type="entry name" value="PhnH"/>
    <property type="match status" value="1"/>
</dbReference>
<name>A0A212LC82_9HYPH</name>
<dbReference type="Gene3D" id="3.40.50.11310">
    <property type="entry name" value="Bacterial phosphonate metabolism protein PhnH"/>
    <property type="match status" value="1"/>
</dbReference>
<dbReference type="InterPro" id="IPR038058">
    <property type="entry name" value="PhnH-like_sp"/>
</dbReference>
<protein>
    <submittedName>
        <fullName evidence="1">Alpha-D-ribose 1-methylphosphonate 5-triphosphate synthase subunit PhnH</fullName>
        <ecNumber evidence="1">2.7.8.37</ecNumber>
    </submittedName>
</protein>
<evidence type="ECO:0000313" key="1">
    <source>
        <dbReference type="EMBL" id="SCM75087.1"/>
    </source>
</evidence>
<dbReference type="RefSeq" id="WP_288199919.1">
    <property type="nucleotide sequence ID" value="NZ_LT608334.1"/>
</dbReference>
<dbReference type="NCBIfam" id="TIGR03292">
    <property type="entry name" value="PhnH_redo"/>
    <property type="match status" value="1"/>
</dbReference>